<dbReference type="InterPro" id="IPR012340">
    <property type="entry name" value="NA-bd_OB-fold"/>
</dbReference>
<dbReference type="Gene3D" id="2.40.50.140">
    <property type="entry name" value="Nucleic acid-binding proteins"/>
    <property type="match status" value="1"/>
</dbReference>
<dbReference type="NCBIfam" id="TIGR00621">
    <property type="entry name" value="ssb"/>
    <property type="match status" value="1"/>
</dbReference>
<reference evidence="3 4" key="1">
    <citation type="submission" date="2021-06" db="EMBL/GenBank/DDBJ databases">
        <title>Caerostris darwini draft genome.</title>
        <authorList>
            <person name="Kono N."/>
            <person name="Arakawa K."/>
        </authorList>
    </citation>
    <scope>NUCLEOTIDE SEQUENCE [LARGE SCALE GENOMIC DNA]</scope>
</reference>
<dbReference type="CDD" id="cd04496">
    <property type="entry name" value="SSB_OBF"/>
    <property type="match status" value="1"/>
</dbReference>
<dbReference type="GO" id="GO:0042645">
    <property type="term" value="C:mitochondrial nucleoid"/>
    <property type="evidence" value="ECO:0007669"/>
    <property type="project" value="TreeGrafter"/>
</dbReference>
<evidence type="ECO:0000313" key="4">
    <source>
        <dbReference type="Proteomes" id="UP001054837"/>
    </source>
</evidence>
<keyword evidence="1 2" id="KW-0238">DNA-binding</keyword>
<protein>
    <submittedName>
        <fullName evidence="3">Single-stranded DNA-binding protein, mitochondrial</fullName>
    </submittedName>
</protein>
<dbReference type="InterPro" id="IPR000424">
    <property type="entry name" value="Primosome_PriB/ssb"/>
</dbReference>
<comment type="caution">
    <text evidence="3">The sequence shown here is derived from an EMBL/GenBank/DDBJ whole genome shotgun (WGS) entry which is preliminary data.</text>
</comment>
<dbReference type="Proteomes" id="UP001054837">
    <property type="component" value="Unassembled WGS sequence"/>
</dbReference>
<dbReference type="PANTHER" id="PTHR10302:SF0">
    <property type="entry name" value="SINGLE-STRANDED DNA-BINDING PROTEIN, MITOCHONDRIAL"/>
    <property type="match status" value="1"/>
</dbReference>
<dbReference type="Pfam" id="PF00436">
    <property type="entry name" value="SSB"/>
    <property type="match status" value="1"/>
</dbReference>
<proteinExistence type="inferred from homology"/>
<dbReference type="GO" id="GO:0006264">
    <property type="term" value="P:mitochondrial DNA replication"/>
    <property type="evidence" value="ECO:0007669"/>
    <property type="project" value="TreeGrafter"/>
</dbReference>
<evidence type="ECO:0000256" key="1">
    <source>
        <dbReference type="ARBA" id="ARBA00023125"/>
    </source>
</evidence>
<name>A0AAV4V477_9ARAC</name>
<dbReference type="PROSITE" id="PS50935">
    <property type="entry name" value="SSB"/>
    <property type="match status" value="1"/>
</dbReference>
<dbReference type="InterPro" id="IPR011344">
    <property type="entry name" value="ssDNA-bd"/>
</dbReference>
<gene>
    <name evidence="3" type="primary">mtSSB</name>
    <name evidence="3" type="ORF">CDAR_12301</name>
</gene>
<dbReference type="AlphaFoldDB" id="A0AAV4V477"/>
<dbReference type="HAMAP" id="MF_00984">
    <property type="entry name" value="SSB"/>
    <property type="match status" value="1"/>
</dbReference>
<dbReference type="SUPFAM" id="SSF50249">
    <property type="entry name" value="Nucleic acid-binding proteins"/>
    <property type="match status" value="1"/>
</dbReference>
<sequence>MNSLKHISSKIFFSKNLSFKIQVPFVPSYSKTRQYNEDASNISLEKSVNHVTLLGRAGMNPQLRGSEVSPVVVFTLATNVNYKFETEFRQKTDWHKISVFKDSLRDTVLKYLKKGHRVYVDGRIVYSEYSDTKGNTLNSTTIVANDIIFLGNPQKSQDDQDEKSS</sequence>
<dbReference type="GO" id="GO:0003697">
    <property type="term" value="F:single-stranded DNA binding"/>
    <property type="evidence" value="ECO:0007669"/>
    <property type="project" value="InterPro"/>
</dbReference>
<evidence type="ECO:0000256" key="2">
    <source>
        <dbReference type="PROSITE-ProRule" id="PRU00252"/>
    </source>
</evidence>
<evidence type="ECO:0000313" key="3">
    <source>
        <dbReference type="EMBL" id="GIY64365.1"/>
    </source>
</evidence>
<keyword evidence="4" id="KW-1185">Reference proteome</keyword>
<accession>A0AAV4V477</accession>
<dbReference type="EMBL" id="BPLQ01012313">
    <property type="protein sequence ID" value="GIY64365.1"/>
    <property type="molecule type" value="Genomic_DNA"/>
</dbReference>
<organism evidence="3 4">
    <name type="scientific">Caerostris darwini</name>
    <dbReference type="NCBI Taxonomy" id="1538125"/>
    <lineage>
        <taxon>Eukaryota</taxon>
        <taxon>Metazoa</taxon>
        <taxon>Ecdysozoa</taxon>
        <taxon>Arthropoda</taxon>
        <taxon>Chelicerata</taxon>
        <taxon>Arachnida</taxon>
        <taxon>Araneae</taxon>
        <taxon>Araneomorphae</taxon>
        <taxon>Entelegynae</taxon>
        <taxon>Araneoidea</taxon>
        <taxon>Araneidae</taxon>
        <taxon>Caerostris</taxon>
    </lineage>
</organism>
<dbReference type="PANTHER" id="PTHR10302">
    <property type="entry name" value="SINGLE-STRANDED DNA-BINDING PROTEIN"/>
    <property type="match status" value="1"/>
</dbReference>